<keyword evidence="3" id="KW-1185">Reference proteome</keyword>
<accession>A0A7I8IS79</accession>
<sequence length="27" mass="3018">MKVKKSSGQPSSLMRPVFNLPSAKSRR</sequence>
<name>A0A7I8IS79_SPIIN</name>
<evidence type="ECO:0000256" key="1">
    <source>
        <dbReference type="SAM" id="MobiDB-lite"/>
    </source>
</evidence>
<organism evidence="2">
    <name type="scientific">Spirodela intermedia</name>
    <name type="common">Intermediate duckweed</name>
    <dbReference type="NCBI Taxonomy" id="51605"/>
    <lineage>
        <taxon>Eukaryota</taxon>
        <taxon>Viridiplantae</taxon>
        <taxon>Streptophyta</taxon>
        <taxon>Embryophyta</taxon>
        <taxon>Tracheophyta</taxon>
        <taxon>Spermatophyta</taxon>
        <taxon>Magnoliopsida</taxon>
        <taxon>Liliopsida</taxon>
        <taxon>Araceae</taxon>
        <taxon>Lemnoideae</taxon>
        <taxon>Spirodela</taxon>
    </lineage>
</organism>
<protein>
    <submittedName>
        <fullName evidence="2">Uncharacterized protein</fullName>
    </submittedName>
</protein>
<evidence type="ECO:0000313" key="2">
    <source>
        <dbReference type="EMBL" id="CAA2621155.1"/>
    </source>
</evidence>
<feature type="compositionally biased region" description="Polar residues" evidence="1">
    <location>
        <begin position="1"/>
        <end position="12"/>
    </location>
</feature>
<feature type="region of interest" description="Disordered" evidence="1">
    <location>
        <begin position="1"/>
        <end position="27"/>
    </location>
</feature>
<dbReference type="EMBL" id="LR743593">
    <property type="protein sequence ID" value="CAA2621155.1"/>
    <property type="molecule type" value="Genomic_DNA"/>
</dbReference>
<gene>
    <name evidence="2" type="ORF">SI7747_06007269</name>
</gene>
<dbReference type="Proteomes" id="UP001189122">
    <property type="component" value="Unassembled WGS sequence"/>
</dbReference>
<dbReference type="EMBL" id="CACRZD030000006">
    <property type="protein sequence ID" value="CAA6660866.1"/>
    <property type="molecule type" value="Genomic_DNA"/>
</dbReference>
<proteinExistence type="predicted"/>
<dbReference type="AlphaFoldDB" id="A0A7I8IS79"/>
<evidence type="ECO:0000313" key="3">
    <source>
        <dbReference type="Proteomes" id="UP001189122"/>
    </source>
</evidence>
<reference evidence="2 3" key="1">
    <citation type="submission" date="2019-12" db="EMBL/GenBank/DDBJ databases">
        <authorList>
            <person name="Scholz U."/>
            <person name="Mascher M."/>
            <person name="Fiebig A."/>
        </authorList>
    </citation>
    <scope>NUCLEOTIDE SEQUENCE</scope>
</reference>